<evidence type="ECO:0000313" key="2">
    <source>
        <dbReference type="Proteomes" id="UP000314294"/>
    </source>
</evidence>
<keyword evidence="2" id="KW-1185">Reference proteome</keyword>
<protein>
    <submittedName>
        <fullName evidence="1">Uncharacterized protein</fullName>
    </submittedName>
</protein>
<name>A0A4Z2J5U6_9TELE</name>
<evidence type="ECO:0000313" key="1">
    <source>
        <dbReference type="EMBL" id="TNN85579.1"/>
    </source>
</evidence>
<sequence>MSCKNARRVKAAGGTGVLTHKPQQGPVVIQGRAQLDLPRALVEEDQIQLVSHLEFVVELVRDVGVVCGDASNHSGREAARLVRHVVVEDDLEVLQHGKVVVFIDKFDVDCGAADQRRRGGLDHNDVLRSRLIVQVY</sequence>
<gene>
    <name evidence="1" type="ORF">EYF80_004212</name>
</gene>
<proteinExistence type="predicted"/>
<comment type="caution">
    <text evidence="1">The sequence shown here is derived from an EMBL/GenBank/DDBJ whole genome shotgun (WGS) entry which is preliminary data.</text>
</comment>
<reference evidence="1 2" key="1">
    <citation type="submission" date="2019-03" db="EMBL/GenBank/DDBJ databases">
        <title>First draft genome of Liparis tanakae, snailfish: a comprehensive survey of snailfish specific genes.</title>
        <authorList>
            <person name="Kim W."/>
            <person name="Song I."/>
            <person name="Jeong J.-H."/>
            <person name="Kim D."/>
            <person name="Kim S."/>
            <person name="Ryu S."/>
            <person name="Song J.Y."/>
            <person name="Lee S.K."/>
        </authorList>
    </citation>
    <scope>NUCLEOTIDE SEQUENCE [LARGE SCALE GENOMIC DNA]</scope>
    <source>
        <tissue evidence="1">Muscle</tissue>
    </source>
</reference>
<accession>A0A4Z2J5U6</accession>
<dbReference type="AlphaFoldDB" id="A0A4Z2J5U6"/>
<dbReference type="Proteomes" id="UP000314294">
    <property type="component" value="Unassembled WGS sequence"/>
</dbReference>
<organism evidence="1 2">
    <name type="scientific">Liparis tanakae</name>
    <name type="common">Tanaka's snailfish</name>
    <dbReference type="NCBI Taxonomy" id="230148"/>
    <lineage>
        <taxon>Eukaryota</taxon>
        <taxon>Metazoa</taxon>
        <taxon>Chordata</taxon>
        <taxon>Craniata</taxon>
        <taxon>Vertebrata</taxon>
        <taxon>Euteleostomi</taxon>
        <taxon>Actinopterygii</taxon>
        <taxon>Neopterygii</taxon>
        <taxon>Teleostei</taxon>
        <taxon>Neoteleostei</taxon>
        <taxon>Acanthomorphata</taxon>
        <taxon>Eupercaria</taxon>
        <taxon>Perciformes</taxon>
        <taxon>Cottioidei</taxon>
        <taxon>Cottales</taxon>
        <taxon>Liparidae</taxon>
        <taxon>Liparis</taxon>
    </lineage>
</organism>
<dbReference type="EMBL" id="SRLO01000020">
    <property type="protein sequence ID" value="TNN85579.1"/>
    <property type="molecule type" value="Genomic_DNA"/>
</dbReference>